<gene>
    <name evidence="2" type="ORF">METZ01_LOCUS485215</name>
</gene>
<feature type="transmembrane region" description="Helical" evidence="1">
    <location>
        <begin position="137"/>
        <end position="156"/>
    </location>
</feature>
<feature type="non-terminal residue" evidence="2">
    <location>
        <position position="1"/>
    </location>
</feature>
<dbReference type="AlphaFoldDB" id="A0A383CJR8"/>
<feature type="transmembrane region" description="Helical" evidence="1">
    <location>
        <begin position="84"/>
        <end position="101"/>
    </location>
</feature>
<evidence type="ECO:0008006" key="3">
    <source>
        <dbReference type="Google" id="ProtNLM"/>
    </source>
</evidence>
<sequence>VLMPMAYLRNDTMGQDGFVSHISAGPVYYQESIQENSLTLADFLYLGSINLIKYLGWAQIPYFIIFMPLGIIFIFKKMDYKKSTIIFTIVVILIPAFYAYSREFQEMKYLYVLYPIFCVLACFTFKKFFEMSEKKNLIFYLIVIGIVLSSAIFAEWKSMDNEHYKETYQILVQISDRSMVINSDFGTHGGEFTYFHWTRLHDLEQFPDLKKNIPEIKIKYTLQPAGIAKLLRSGENVSDE</sequence>
<keyword evidence="1" id="KW-0472">Membrane</keyword>
<keyword evidence="1" id="KW-0812">Transmembrane</keyword>
<keyword evidence="1" id="KW-1133">Transmembrane helix</keyword>
<proteinExistence type="predicted"/>
<organism evidence="2">
    <name type="scientific">marine metagenome</name>
    <dbReference type="NCBI Taxonomy" id="408172"/>
    <lineage>
        <taxon>unclassified sequences</taxon>
        <taxon>metagenomes</taxon>
        <taxon>ecological metagenomes</taxon>
    </lineage>
</organism>
<feature type="non-terminal residue" evidence="2">
    <location>
        <position position="240"/>
    </location>
</feature>
<evidence type="ECO:0000313" key="2">
    <source>
        <dbReference type="EMBL" id="SVE32361.1"/>
    </source>
</evidence>
<feature type="transmembrane region" description="Helical" evidence="1">
    <location>
        <begin position="54"/>
        <end position="75"/>
    </location>
</feature>
<evidence type="ECO:0000256" key="1">
    <source>
        <dbReference type="SAM" id="Phobius"/>
    </source>
</evidence>
<feature type="transmembrane region" description="Helical" evidence="1">
    <location>
        <begin position="107"/>
        <end position="125"/>
    </location>
</feature>
<accession>A0A383CJR8</accession>
<name>A0A383CJR8_9ZZZZ</name>
<reference evidence="2" key="1">
    <citation type="submission" date="2018-05" db="EMBL/GenBank/DDBJ databases">
        <authorList>
            <person name="Lanie J.A."/>
            <person name="Ng W.-L."/>
            <person name="Kazmierczak K.M."/>
            <person name="Andrzejewski T.M."/>
            <person name="Davidsen T.M."/>
            <person name="Wayne K.J."/>
            <person name="Tettelin H."/>
            <person name="Glass J.I."/>
            <person name="Rusch D."/>
            <person name="Podicherti R."/>
            <person name="Tsui H.-C.T."/>
            <person name="Winkler M.E."/>
        </authorList>
    </citation>
    <scope>NUCLEOTIDE SEQUENCE</scope>
</reference>
<dbReference type="EMBL" id="UINC01209370">
    <property type="protein sequence ID" value="SVE32361.1"/>
    <property type="molecule type" value="Genomic_DNA"/>
</dbReference>
<protein>
    <recommendedName>
        <fullName evidence="3">Glycosyltransferase RgtA/B/C/D-like domain-containing protein</fullName>
    </recommendedName>
</protein>